<organism evidence="1 2">
    <name type="scientific">Molorchus minor</name>
    <dbReference type="NCBI Taxonomy" id="1323400"/>
    <lineage>
        <taxon>Eukaryota</taxon>
        <taxon>Metazoa</taxon>
        <taxon>Ecdysozoa</taxon>
        <taxon>Arthropoda</taxon>
        <taxon>Hexapoda</taxon>
        <taxon>Insecta</taxon>
        <taxon>Pterygota</taxon>
        <taxon>Neoptera</taxon>
        <taxon>Endopterygota</taxon>
        <taxon>Coleoptera</taxon>
        <taxon>Polyphaga</taxon>
        <taxon>Cucujiformia</taxon>
        <taxon>Chrysomeloidea</taxon>
        <taxon>Cerambycidae</taxon>
        <taxon>Lamiinae</taxon>
        <taxon>Monochamini</taxon>
        <taxon>Molorchus</taxon>
    </lineage>
</organism>
<dbReference type="Proteomes" id="UP001162164">
    <property type="component" value="Unassembled WGS sequence"/>
</dbReference>
<proteinExistence type="predicted"/>
<gene>
    <name evidence="1" type="ORF">NQ317_019950</name>
</gene>
<name>A0ABQ9IQR8_9CUCU</name>
<reference evidence="1" key="1">
    <citation type="journal article" date="2023" name="Insect Mol. Biol.">
        <title>Genome sequencing provides insights into the evolution of gene families encoding plant cell wall-degrading enzymes in longhorned beetles.</title>
        <authorList>
            <person name="Shin N.R."/>
            <person name="Okamura Y."/>
            <person name="Kirsch R."/>
            <person name="Pauchet Y."/>
        </authorList>
    </citation>
    <scope>NUCLEOTIDE SEQUENCE</scope>
    <source>
        <strain evidence="1">MMC_N1</strain>
    </source>
</reference>
<evidence type="ECO:0000313" key="1">
    <source>
        <dbReference type="EMBL" id="KAJ8954575.1"/>
    </source>
</evidence>
<dbReference type="EMBL" id="JAPWTJ010003587">
    <property type="protein sequence ID" value="KAJ8954575.1"/>
    <property type="molecule type" value="Genomic_DNA"/>
</dbReference>
<evidence type="ECO:0000313" key="2">
    <source>
        <dbReference type="Proteomes" id="UP001162164"/>
    </source>
</evidence>
<protein>
    <submittedName>
        <fullName evidence="1">Uncharacterized protein</fullName>
    </submittedName>
</protein>
<accession>A0ABQ9IQR8</accession>
<keyword evidence="2" id="KW-1185">Reference proteome</keyword>
<comment type="caution">
    <text evidence="1">The sequence shown here is derived from an EMBL/GenBank/DDBJ whole genome shotgun (WGS) entry which is preliminary data.</text>
</comment>
<sequence length="70" mass="8354">MFIYERDVQKNNTEYDLINNFRILENICIGYISAEYPTQTAHNIHWTSILHPKLIRTSMDVRWTSNGRPN</sequence>